<reference evidence="2" key="1">
    <citation type="submission" date="2011-02" db="EMBL/GenBank/DDBJ databases">
        <title>The genome of the leaf-cutting ant Acromyrmex echinatior suggests key adaptations to social evolution and fungus farming.</title>
        <authorList>
            <person name="Nygaard S."/>
            <person name="Zhang G."/>
        </authorList>
    </citation>
    <scope>NUCLEOTIDE SEQUENCE</scope>
</reference>
<keyword evidence="3" id="KW-1185">Reference proteome</keyword>
<evidence type="ECO:0000256" key="1">
    <source>
        <dbReference type="SAM" id="MobiDB-lite"/>
    </source>
</evidence>
<name>F4X0F2_ACREC</name>
<evidence type="ECO:0000313" key="2">
    <source>
        <dbReference type="EMBL" id="EGI60061.1"/>
    </source>
</evidence>
<dbReference type="OrthoDB" id="6343900at2759"/>
<accession>F4X0F2</accession>
<dbReference type="InParanoid" id="F4X0F2"/>
<evidence type="ECO:0000313" key="3">
    <source>
        <dbReference type="Proteomes" id="UP000007755"/>
    </source>
</evidence>
<organism evidence="3">
    <name type="scientific">Acromyrmex echinatior</name>
    <name type="common">Panamanian leafcutter ant</name>
    <name type="synonym">Acromyrmex octospinosus echinatior</name>
    <dbReference type="NCBI Taxonomy" id="103372"/>
    <lineage>
        <taxon>Eukaryota</taxon>
        <taxon>Metazoa</taxon>
        <taxon>Ecdysozoa</taxon>
        <taxon>Arthropoda</taxon>
        <taxon>Hexapoda</taxon>
        <taxon>Insecta</taxon>
        <taxon>Pterygota</taxon>
        <taxon>Neoptera</taxon>
        <taxon>Endopterygota</taxon>
        <taxon>Hymenoptera</taxon>
        <taxon>Apocrita</taxon>
        <taxon>Aculeata</taxon>
        <taxon>Formicoidea</taxon>
        <taxon>Formicidae</taxon>
        <taxon>Myrmicinae</taxon>
        <taxon>Acromyrmex</taxon>
    </lineage>
</organism>
<protein>
    <submittedName>
        <fullName evidence="2">Uncharacterized protein</fullName>
    </submittedName>
</protein>
<sequence>MQDQFLMRKSAPFRYAQHLQNTSVNPTPTDVGRRYIRNIGTVTRATAIILLHLTSERVGINMQPGDDLHLRFSPSGKNAGRQYRRDIARIWLYEKRLAWRFKVHHHLQPPPRGGYLRGSKAAQSSMIPSHMFTEHQRSEMRAAGGLVAGGGALHGGPASSWNHASMNPLKKGAPAPAAPKTGAALMLTVRESSAYDAGQPFALSFQDIPPAAGLGGQSAMSPPWRVFMKVVMACTHKTVTDRAASPPRSQKSPPEKALITEKKSIRRDLVKQRGWSAVRIVCRRQNVDDCTVATGRILSRQTLNHAVYGFDTVNSQHRNSQHCPSALFTARFVTYLSRCSRFSIIPPLGIALYIESDLYMERRKSKIFDRHGEMLVIQELSNFLVLSNDMSRICNVGQCETGAGAAIVK</sequence>
<feature type="region of interest" description="Disordered" evidence="1">
    <location>
        <begin position="239"/>
        <end position="262"/>
    </location>
</feature>
<gene>
    <name evidence="2" type="ORF">G5I_11852</name>
</gene>
<dbReference type="AlphaFoldDB" id="F4X0F2"/>
<proteinExistence type="predicted"/>
<dbReference type="EMBL" id="GL888498">
    <property type="protein sequence ID" value="EGI60061.1"/>
    <property type="molecule type" value="Genomic_DNA"/>
</dbReference>
<dbReference type="Proteomes" id="UP000007755">
    <property type="component" value="Unassembled WGS sequence"/>
</dbReference>